<dbReference type="PANTHER" id="PTHR47568">
    <property type="match status" value="1"/>
</dbReference>
<evidence type="ECO:0000256" key="8">
    <source>
        <dbReference type="ARBA" id="ARBA00022786"/>
    </source>
</evidence>
<keyword evidence="11" id="KW-0472">Membrane</keyword>
<evidence type="ECO:0000256" key="7">
    <source>
        <dbReference type="ARBA" id="ARBA00022771"/>
    </source>
</evidence>
<dbReference type="InterPro" id="IPR044231">
    <property type="entry name" value="SP1/SPL1"/>
</dbReference>
<keyword evidence="10" id="KW-1133">Transmembrane helix</keyword>
<dbReference type="Pfam" id="PF12483">
    <property type="entry name" value="GIDE"/>
    <property type="match status" value="1"/>
</dbReference>
<feature type="signal peptide" evidence="13">
    <location>
        <begin position="1"/>
        <end position="25"/>
    </location>
</feature>
<dbReference type="GO" id="GO:0008270">
    <property type="term" value="F:zinc ion binding"/>
    <property type="evidence" value="ECO:0007669"/>
    <property type="project" value="UniProtKB-KW"/>
</dbReference>
<evidence type="ECO:0000256" key="10">
    <source>
        <dbReference type="ARBA" id="ARBA00022989"/>
    </source>
</evidence>
<feature type="chain" id="PRO_5032810223" description="RING-type E3 ubiquitin transferase" evidence="13">
    <location>
        <begin position="26"/>
        <end position="659"/>
    </location>
</feature>
<keyword evidence="7" id="KW-0863">Zinc-finger</keyword>
<organism evidence="16 17">
    <name type="scientific">Miscanthus lutarioriparius</name>
    <dbReference type="NCBI Taxonomy" id="422564"/>
    <lineage>
        <taxon>Eukaryota</taxon>
        <taxon>Viridiplantae</taxon>
        <taxon>Streptophyta</taxon>
        <taxon>Embryophyta</taxon>
        <taxon>Tracheophyta</taxon>
        <taxon>Spermatophyta</taxon>
        <taxon>Magnoliopsida</taxon>
        <taxon>Liliopsida</taxon>
        <taxon>Poales</taxon>
        <taxon>Poaceae</taxon>
        <taxon>PACMAD clade</taxon>
        <taxon>Panicoideae</taxon>
        <taxon>Andropogonodae</taxon>
        <taxon>Andropogoneae</taxon>
        <taxon>Saccharinae</taxon>
        <taxon>Miscanthus</taxon>
    </lineage>
</organism>
<evidence type="ECO:0000313" key="16">
    <source>
        <dbReference type="EMBL" id="CAD6216859.1"/>
    </source>
</evidence>
<keyword evidence="4" id="KW-0808">Transferase</keyword>
<dbReference type="PANTHER" id="PTHR47568:SF2">
    <property type="entry name" value="E3 UBIQUITIN-PROTEIN LIGASE SP1-RELATED"/>
    <property type="match status" value="1"/>
</dbReference>
<dbReference type="InterPro" id="IPR022170">
    <property type="entry name" value="MUL1-like"/>
</dbReference>
<protein>
    <recommendedName>
        <fullName evidence="3">RING-type E3 ubiquitin transferase</fullName>
        <ecNumber evidence="3">2.3.2.27</ecNumber>
    </recommendedName>
</protein>
<feature type="region of interest" description="Disordered" evidence="12">
    <location>
        <begin position="438"/>
        <end position="468"/>
    </location>
</feature>
<evidence type="ECO:0000256" key="6">
    <source>
        <dbReference type="ARBA" id="ARBA00022723"/>
    </source>
</evidence>
<name>A0A811N523_9POAL</name>
<keyword evidence="13" id="KW-0732">Signal</keyword>
<dbReference type="Proteomes" id="UP000604825">
    <property type="component" value="Unassembled WGS sequence"/>
</dbReference>
<comment type="subcellular location">
    <subcellularLocation>
        <location evidence="2">Membrane</location>
        <topology evidence="2">Multi-pass membrane protein</topology>
    </subcellularLocation>
</comment>
<keyword evidence="9" id="KW-0862">Zinc</keyword>
<accession>A0A811N523</accession>
<reference evidence="16" key="1">
    <citation type="submission" date="2020-10" db="EMBL/GenBank/DDBJ databases">
        <authorList>
            <person name="Han B."/>
            <person name="Lu T."/>
            <person name="Zhao Q."/>
            <person name="Huang X."/>
            <person name="Zhao Y."/>
        </authorList>
    </citation>
    <scope>NUCLEOTIDE SEQUENCE</scope>
</reference>
<keyword evidence="8" id="KW-0833">Ubl conjugation pathway</keyword>
<keyword evidence="6" id="KW-0479">Metal-binding</keyword>
<dbReference type="GO" id="GO:0061630">
    <property type="term" value="F:ubiquitin protein ligase activity"/>
    <property type="evidence" value="ECO:0007669"/>
    <property type="project" value="UniProtKB-EC"/>
</dbReference>
<dbReference type="AlphaFoldDB" id="A0A811N523"/>
<gene>
    <name evidence="16" type="ORF">NCGR_LOCUS11018</name>
</gene>
<dbReference type="GO" id="GO:0016567">
    <property type="term" value="P:protein ubiquitination"/>
    <property type="evidence" value="ECO:0007669"/>
    <property type="project" value="InterPro"/>
</dbReference>
<evidence type="ECO:0000256" key="4">
    <source>
        <dbReference type="ARBA" id="ARBA00022679"/>
    </source>
</evidence>
<keyword evidence="17" id="KW-1185">Reference proteome</keyword>
<evidence type="ECO:0000256" key="13">
    <source>
        <dbReference type="SAM" id="SignalP"/>
    </source>
</evidence>
<evidence type="ECO:0000313" key="17">
    <source>
        <dbReference type="Proteomes" id="UP000604825"/>
    </source>
</evidence>
<dbReference type="InterPro" id="IPR056623">
    <property type="entry name" value="MLLE_2"/>
</dbReference>
<evidence type="ECO:0000256" key="9">
    <source>
        <dbReference type="ARBA" id="ARBA00022833"/>
    </source>
</evidence>
<feature type="compositionally biased region" description="Basic and acidic residues" evidence="12">
    <location>
        <begin position="454"/>
        <end position="463"/>
    </location>
</feature>
<evidence type="ECO:0000256" key="1">
    <source>
        <dbReference type="ARBA" id="ARBA00000900"/>
    </source>
</evidence>
<evidence type="ECO:0000256" key="2">
    <source>
        <dbReference type="ARBA" id="ARBA00004141"/>
    </source>
</evidence>
<comment type="catalytic activity">
    <reaction evidence="1">
        <text>S-ubiquitinyl-[E2 ubiquitin-conjugating enzyme]-L-cysteine + [acceptor protein]-L-lysine = [E2 ubiquitin-conjugating enzyme]-L-cysteine + N(6)-ubiquitinyl-[acceptor protein]-L-lysine.</text>
        <dbReference type="EC" id="2.3.2.27"/>
    </reaction>
</comment>
<dbReference type="Pfam" id="PF23950">
    <property type="entry name" value="MLLE_2"/>
    <property type="match status" value="1"/>
</dbReference>
<dbReference type="EMBL" id="CAJGYO010000003">
    <property type="protein sequence ID" value="CAD6216859.1"/>
    <property type="molecule type" value="Genomic_DNA"/>
</dbReference>
<proteinExistence type="predicted"/>
<evidence type="ECO:0000256" key="12">
    <source>
        <dbReference type="SAM" id="MobiDB-lite"/>
    </source>
</evidence>
<keyword evidence="5" id="KW-0812">Transmembrane</keyword>
<evidence type="ECO:0000259" key="14">
    <source>
        <dbReference type="Pfam" id="PF12483"/>
    </source>
</evidence>
<feature type="domain" description="MLLE-like" evidence="15">
    <location>
        <begin position="580"/>
        <end position="637"/>
    </location>
</feature>
<sequence>MMIPWGGVGCCLSAAALYLLGRSSGRDAEVLRSVARAGSMKDLAAILDTASKVLPLVVAVSGRVGSDTPLICQQSGMRGVIVEETAEQHFLKHNDAGSWIQDSAVMLSVSKEVPWYLDDGTGRAYVVGARSAAGLILTVASEVFEESGRTLVRGTLDYLQGLKMLGVKRTERVLPTGTSLTVVGEAIKDDVGTIRIQRPHKGPFYVSPKSIDQLIMNLGKWAKLYRLASMGFATFGVFLLAKRAIQHFLERKRRHELQKRVLNAAAQRQAREAEGSNGSLDTEPNSKKDQLVLDICVICLEQEYNAVFVPRAIRYNTRLTFSERNYELGGYCLLAGLEMNHSQGPRIVRGRGRNKRMWTADEDDELVKALCEDHPRAKGLYGVPFVYFDTFGAIYGKDRSAGEGLEGSEDAIANMENENTNEVGDDEVEEDRMSTGISGRSLAATLSSKSQKKYTHDGKRNRTESNCPSLDKFKDVHVQFQNAIQHASTMAAAMELFKDVHDHFQSVVQHAGAMAAAMELFNDAHSRFQSIVQHVNTSTTVIEQFKDALDHFQSITQNGKVIATVEYDTEMQEKSMCEEPQRKAKVTAIAEVLKLGFSGTEVVTTASIFAKEPNQMDMFLALPEIYKKDYILQMLSGMPCDPLILYTMHLTSFKAVKVI</sequence>
<evidence type="ECO:0000256" key="5">
    <source>
        <dbReference type="ARBA" id="ARBA00022692"/>
    </source>
</evidence>
<feature type="domain" description="E3 Ubiquitin ligase MUL1-like" evidence="14">
    <location>
        <begin position="87"/>
        <end position="237"/>
    </location>
</feature>
<dbReference type="GO" id="GO:0016020">
    <property type="term" value="C:membrane"/>
    <property type="evidence" value="ECO:0007669"/>
    <property type="project" value="UniProtKB-SubCell"/>
</dbReference>
<dbReference type="EC" id="2.3.2.27" evidence="3"/>
<comment type="caution">
    <text evidence="16">The sequence shown here is derived from an EMBL/GenBank/DDBJ whole genome shotgun (WGS) entry which is preliminary data.</text>
</comment>
<evidence type="ECO:0000256" key="3">
    <source>
        <dbReference type="ARBA" id="ARBA00012483"/>
    </source>
</evidence>
<evidence type="ECO:0000256" key="11">
    <source>
        <dbReference type="ARBA" id="ARBA00023136"/>
    </source>
</evidence>
<dbReference type="OrthoDB" id="618098at2759"/>
<evidence type="ECO:0000259" key="15">
    <source>
        <dbReference type="Pfam" id="PF23950"/>
    </source>
</evidence>